<dbReference type="AlphaFoldDB" id="A0A0X8G490"/>
<dbReference type="PROSITE" id="PS51257">
    <property type="entry name" value="PROKAR_LIPOPROTEIN"/>
    <property type="match status" value="1"/>
</dbReference>
<evidence type="ECO:0000256" key="1">
    <source>
        <dbReference type="ARBA" id="ARBA00006315"/>
    </source>
</evidence>
<dbReference type="KEGG" id="lut:Lupro_00335"/>
<dbReference type="Proteomes" id="UP000059672">
    <property type="component" value="Chromosome"/>
</dbReference>
<dbReference type="STRING" id="1622118.Lupro_00335"/>
<evidence type="ECO:0008006" key="4">
    <source>
        <dbReference type="Google" id="ProtNLM"/>
    </source>
</evidence>
<dbReference type="PANTHER" id="PTHR11060">
    <property type="entry name" value="PROTEIN MEMO1"/>
    <property type="match status" value="1"/>
</dbReference>
<keyword evidence="3" id="KW-1185">Reference proteome</keyword>
<gene>
    <name evidence="2" type="ORF">Lupro_00335</name>
</gene>
<dbReference type="Gene3D" id="3.40.830.10">
    <property type="entry name" value="LigB-like"/>
    <property type="match status" value="1"/>
</dbReference>
<name>A0A0X8G490_9FLAO</name>
<reference evidence="3" key="1">
    <citation type="submission" date="2015-12" db="EMBL/GenBank/DDBJ databases">
        <title>Complete genome sequence of Lutibacter profundus strain LP1.</title>
        <authorList>
            <person name="Wissuwa J."/>
            <person name="Le Moine Bauer S."/>
            <person name="Stokke R."/>
            <person name="Dahle H."/>
            <person name="Steen I.H."/>
        </authorList>
    </citation>
    <scope>NUCLEOTIDE SEQUENCE [LARGE SCALE GENOMIC DNA]</scope>
    <source>
        <strain evidence="3">LP1</strain>
    </source>
</reference>
<dbReference type="PANTHER" id="PTHR11060:SF0">
    <property type="entry name" value="PROTEIN MEMO1"/>
    <property type="match status" value="1"/>
</dbReference>
<proteinExistence type="inferred from homology"/>
<dbReference type="Pfam" id="PF01875">
    <property type="entry name" value="Memo"/>
    <property type="match status" value="1"/>
</dbReference>
<evidence type="ECO:0000313" key="2">
    <source>
        <dbReference type="EMBL" id="AMC09801.1"/>
    </source>
</evidence>
<reference evidence="2 3" key="2">
    <citation type="journal article" date="2016" name="Int. J. Syst. Evol. Microbiol.">
        <title>Lutibacter profundi sp. nov., isolated from a deep-sea hydrothermal system on the Arctic Mid-Ocean Ridge and emended description of the genus Lutibacter.</title>
        <authorList>
            <person name="Le Moine Bauer S."/>
            <person name="Roalkvam I."/>
            <person name="Steen I.H."/>
            <person name="Dahle H."/>
        </authorList>
    </citation>
    <scope>NUCLEOTIDE SEQUENCE [LARGE SCALE GENOMIC DNA]</scope>
    <source>
        <strain evidence="2 3">LP1</strain>
    </source>
</reference>
<dbReference type="CDD" id="cd07361">
    <property type="entry name" value="MEMO_like"/>
    <property type="match status" value="1"/>
</dbReference>
<dbReference type="InterPro" id="IPR002737">
    <property type="entry name" value="MEMO1_fam"/>
</dbReference>
<dbReference type="PATRIC" id="fig|1622118.3.peg.69"/>
<accession>A0A0X8G490</accession>
<sequence>MKIKYFLPLFSILFGFLFFISCQTNHQQKKEKLRNLHDTIGFAQYKWQMDSIYNRFQLKDKKNNNQWKAVICPHDDYKYAGKLYYEALKGINTNTIILIGVAHKAKKFNLKDKIIFGSYTHWKSPYGKLPVSPLNKEIYSKLPEEDYLIHDDMQQLEHSLEAIIPFLHKKNRNIEIVPILVPYMNSEKIDVVSTHLSKVIYNILKSRNLTFGKDLAIVISNDAVHYGDVDWSQNLAPYGVDSLGTNKARKHDLKIINSYLINNIDKTKIDSFLYETTQKEDYTKYNWVWCGRYAVPFGLATANKLNILQNNKPLKGTFLKYETSIDHSLIEVEDLQMGTTAIATQRHWVGYASIKYE</sequence>
<organism evidence="2 3">
    <name type="scientific">Lutibacter profundi</name>
    <dbReference type="NCBI Taxonomy" id="1622118"/>
    <lineage>
        <taxon>Bacteria</taxon>
        <taxon>Pseudomonadati</taxon>
        <taxon>Bacteroidota</taxon>
        <taxon>Flavobacteriia</taxon>
        <taxon>Flavobacteriales</taxon>
        <taxon>Flavobacteriaceae</taxon>
        <taxon>Lutibacter</taxon>
    </lineage>
</organism>
<protein>
    <recommendedName>
        <fullName evidence="4">AmmeMemoRadiSam system protein B</fullName>
    </recommendedName>
</protein>
<comment type="similarity">
    <text evidence="1">Belongs to the MEMO1 family.</text>
</comment>
<dbReference type="EMBL" id="CP013355">
    <property type="protein sequence ID" value="AMC09801.1"/>
    <property type="molecule type" value="Genomic_DNA"/>
</dbReference>
<dbReference type="NCBIfam" id="TIGR04336">
    <property type="entry name" value="AmmeMemoSam_B"/>
    <property type="match status" value="1"/>
</dbReference>
<evidence type="ECO:0000313" key="3">
    <source>
        <dbReference type="Proteomes" id="UP000059672"/>
    </source>
</evidence>